<feature type="compositionally biased region" description="Low complexity" evidence="6">
    <location>
        <begin position="386"/>
        <end position="397"/>
    </location>
</feature>
<dbReference type="InterPro" id="IPR008271">
    <property type="entry name" value="Ser/Thr_kinase_AS"/>
</dbReference>
<keyword evidence="7" id="KW-0812">Transmembrane</keyword>
<dbReference type="InterPro" id="IPR050660">
    <property type="entry name" value="NEK_Ser/Thr_kinase"/>
</dbReference>
<name>A0ABN3BXE6_9MICC</name>
<keyword evidence="5" id="KW-0067">ATP-binding</keyword>
<sequence>MAGSGAMATVHRARDEVLGRDVAVKTFRSGTADPRHEERRRGEMEVLARLSHPGLVRLYDVGTDTAEDGTSHLSYLVMEFVHGTDLRRRLASGPLSPDEVRDLGVDVASALAYVHDLGIVHRDVKPANILVPDARPGRRRPAKLTDFGIARLTDASRLTLTNTTIGTANYLSPEQARGEKVSPTSDVYSLGLVLLECLTGRMEFTGGAVEAAVARLLRDPSVPDVLGEPWAALLPRMTARRAADRPDAAEVLAVLKGEAPAAGPVGDAAASDGATTHVLASAAGTEVLPAHAAGPTPHDGGTRVMPAGRRTPITAQQPSLAAHATPAPPASLADEDDEDDAERLAPAAPRPRRRDRRRGLAWLVAGVLLAAALLVVVPLALTAMVSPQGQPSPSAPATQEASNPATVDGQPSETAPPAEATADPNAASQPDPAAAKAAAKASEAARKAAEKASKAAKGPGAN</sequence>
<keyword evidence="2" id="KW-0808">Transferase</keyword>
<dbReference type="Proteomes" id="UP001500432">
    <property type="component" value="Unassembled WGS sequence"/>
</dbReference>
<keyword evidence="7" id="KW-0472">Membrane</keyword>
<evidence type="ECO:0000256" key="1">
    <source>
        <dbReference type="ARBA" id="ARBA00012513"/>
    </source>
</evidence>
<gene>
    <name evidence="9" type="ORF">GCM10009849_25330</name>
</gene>
<dbReference type="CDD" id="cd14014">
    <property type="entry name" value="STKc_PknB_like"/>
    <property type="match status" value="1"/>
</dbReference>
<reference evidence="9 10" key="1">
    <citation type="journal article" date="2019" name="Int. J. Syst. Evol. Microbiol.">
        <title>The Global Catalogue of Microorganisms (GCM) 10K type strain sequencing project: providing services to taxonomists for standard genome sequencing and annotation.</title>
        <authorList>
            <consortium name="The Broad Institute Genomics Platform"/>
            <consortium name="The Broad Institute Genome Sequencing Center for Infectious Disease"/>
            <person name="Wu L."/>
            <person name="Ma J."/>
        </authorList>
    </citation>
    <scope>NUCLEOTIDE SEQUENCE [LARGE SCALE GENOMIC DNA]</scope>
    <source>
        <strain evidence="9 10">JCM 16034</strain>
    </source>
</reference>
<evidence type="ECO:0000256" key="7">
    <source>
        <dbReference type="SAM" id="Phobius"/>
    </source>
</evidence>
<dbReference type="Pfam" id="PF00069">
    <property type="entry name" value="Pkinase"/>
    <property type="match status" value="1"/>
</dbReference>
<keyword evidence="7" id="KW-1133">Transmembrane helix</keyword>
<evidence type="ECO:0000313" key="9">
    <source>
        <dbReference type="EMBL" id="GAA2201315.1"/>
    </source>
</evidence>
<protein>
    <recommendedName>
        <fullName evidence="1">non-specific serine/threonine protein kinase</fullName>
        <ecNumber evidence="1">2.7.11.1</ecNumber>
    </recommendedName>
</protein>
<dbReference type="EMBL" id="BAAAQW010000006">
    <property type="protein sequence ID" value="GAA2201315.1"/>
    <property type="molecule type" value="Genomic_DNA"/>
</dbReference>
<dbReference type="Gene3D" id="1.10.510.10">
    <property type="entry name" value="Transferase(Phosphotransferase) domain 1"/>
    <property type="match status" value="1"/>
</dbReference>
<evidence type="ECO:0000256" key="4">
    <source>
        <dbReference type="ARBA" id="ARBA00022777"/>
    </source>
</evidence>
<dbReference type="InterPro" id="IPR000719">
    <property type="entry name" value="Prot_kinase_dom"/>
</dbReference>
<evidence type="ECO:0000256" key="2">
    <source>
        <dbReference type="ARBA" id="ARBA00022679"/>
    </source>
</evidence>
<dbReference type="InterPro" id="IPR011009">
    <property type="entry name" value="Kinase-like_dom_sf"/>
</dbReference>
<keyword evidence="3" id="KW-0547">Nucleotide-binding</keyword>
<feature type="transmembrane region" description="Helical" evidence="7">
    <location>
        <begin position="360"/>
        <end position="381"/>
    </location>
</feature>
<evidence type="ECO:0000259" key="8">
    <source>
        <dbReference type="PROSITE" id="PS50011"/>
    </source>
</evidence>
<dbReference type="EC" id="2.7.11.1" evidence="1"/>
<feature type="compositionally biased region" description="Basic and acidic residues" evidence="6">
    <location>
        <begin position="443"/>
        <end position="453"/>
    </location>
</feature>
<organism evidence="9 10">
    <name type="scientific">Sinomonas flava</name>
    <dbReference type="NCBI Taxonomy" id="496857"/>
    <lineage>
        <taxon>Bacteria</taxon>
        <taxon>Bacillati</taxon>
        <taxon>Actinomycetota</taxon>
        <taxon>Actinomycetes</taxon>
        <taxon>Micrococcales</taxon>
        <taxon>Micrococcaceae</taxon>
        <taxon>Sinomonas</taxon>
    </lineage>
</organism>
<feature type="compositionally biased region" description="Low complexity" evidence="6">
    <location>
        <begin position="411"/>
        <end position="442"/>
    </location>
</feature>
<keyword evidence="4" id="KW-0418">Kinase</keyword>
<dbReference type="PROSITE" id="PS50011">
    <property type="entry name" value="PROTEIN_KINASE_DOM"/>
    <property type="match status" value="1"/>
</dbReference>
<dbReference type="PANTHER" id="PTHR43671:SF13">
    <property type="entry name" value="SERINE_THREONINE-PROTEIN KINASE NEK2"/>
    <property type="match status" value="1"/>
</dbReference>
<evidence type="ECO:0000313" key="10">
    <source>
        <dbReference type="Proteomes" id="UP001500432"/>
    </source>
</evidence>
<evidence type="ECO:0000256" key="3">
    <source>
        <dbReference type="ARBA" id="ARBA00022741"/>
    </source>
</evidence>
<dbReference type="SMART" id="SM00220">
    <property type="entry name" value="S_TKc"/>
    <property type="match status" value="1"/>
</dbReference>
<feature type="region of interest" description="Disordered" evidence="6">
    <location>
        <begin position="286"/>
        <end position="355"/>
    </location>
</feature>
<feature type="region of interest" description="Disordered" evidence="6">
    <location>
        <begin position="386"/>
        <end position="462"/>
    </location>
</feature>
<feature type="domain" description="Protein kinase" evidence="8">
    <location>
        <begin position="1"/>
        <end position="262"/>
    </location>
</feature>
<dbReference type="SUPFAM" id="SSF56112">
    <property type="entry name" value="Protein kinase-like (PK-like)"/>
    <property type="match status" value="1"/>
</dbReference>
<evidence type="ECO:0000256" key="6">
    <source>
        <dbReference type="SAM" id="MobiDB-lite"/>
    </source>
</evidence>
<dbReference type="Gene3D" id="3.30.200.20">
    <property type="entry name" value="Phosphorylase Kinase, domain 1"/>
    <property type="match status" value="1"/>
</dbReference>
<evidence type="ECO:0000256" key="5">
    <source>
        <dbReference type="ARBA" id="ARBA00022840"/>
    </source>
</evidence>
<keyword evidence="10" id="KW-1185">Reference proteome</keyword>
<dbReference type="PROSITE" id="PS00108">
    <property type="entry name" value="PROTEIN_KINASE_ST"/>
    <property type="match status" value="1"/>
</dbReference>
<accession>A0ABN3BXE6</accession>
<proteinExistence type="predicted"/>
<dbReference type="PANTHER" id="PTHR43671">
    <property type="entry name" value="SERINE/THREONINE-PROTEIN KINASE NEK"/>
    <property type="match status" value="1"/>
</dbReference>
<comment type="caution">
    <text evidence="9">The sequence shown here is derived from an EMBL/GenBank/DDBJ whole genome shotgun (WGS) entry which is preliminary data.</text>
</comment>